<organism evidence="8 9">
    <name type="scientific">Candidatus Liptonbacteria bacterium GWB1_49_6</name>
    <dbReference type="NCBI Taxonomy" id="1798644"/>
    <lineage>
        <taxon>Bacteria</taxon>
        <taxon>Candidatus Liptoniibacteriota</taxon>
    </lineage>
</organism>
<feature type="domain" description="Large ribosomal subunit protein uL5 C-terminal" evidence="7">
    <location>
        <begin position="77"/>
        <end position="168"/>
    </location>
</feature>
<dbReference type="InterPro" id="IPR031310">
    <property type="entry name" value="Ribosomal_uL5_N"/>
</dbReference>
<dbReference type="InterPro" id="IPR002132">
    <property type="entry name" value="Ribosomal_uL5"/>
</dbReference>
<accession>A0A1G2C8W6</accession>
<name>A0A1G2C8W6_9BACT</name>
<dbReference type="GO" id="GO:0006412">
    <property type="term" value="P:translation"/>
    <property type="evidence" value="ECO:0007669"/>
    <property type="project" value="InterPro"/>
</dbReference>
<keyword evidence="2 5" id="KW-0689">Ribosomal protein</keyword>
<evidence type="ECO:0000259" key="6">
    <source>
        <dbReference type="Pfam" id="PF00281"/>
    </source>
</evidence>
<dbReference type="PIRSF" id="PIRSF002161">
    <property type="entry name" value="Ribosomal_L5"/>
    <property type="match status" value="1"/>
</dbReference>
<evidence type="ECO:0000256" key="2">
    <source>
        <dbReference type="ARBA" id="ARBA00022980"/>
    </source>
</evidence>
<evidence type="ECO:0000256" key="5">
    <source>
        <dbReference type="RuleBase" id="RU003930"/>
    </source>
</evidence>
<dbReference type="PANTHER" id="PTHR11994">
    <property type="entry name" value="60S RIBOSOMAL PROTEIN L11-RELATED"/>
    <property type="match status" value="1"/>
</dbReference>
<evidence type="ECO:0000256" key="3">
    <source>
        <dbReference type="ARBA" id="ARBA00023274"/>
    </source>
</evidence>
<dbReference type="GO" id="GO:1990904">
    <property type="term" value="C:ribonucleoprotein complex"/>
    <property type="evidence" value="ECO:0007669"/>
    <property type="project" value="UniProtKB-KW"/>
</dbReference>
<dbReference type="Pfam" id="PF00281">
    <property type="entry name" value="Ribosomal_L5"/>
    <property type="match status" value="1"/>
</dbReference>
<evidence type="ECO:0000256" key="1">
    <source>
        <dbReference type="ARBA" id="ARBA00008553"/>
    </source>
</evidence>
<dbReference type="EMBL" id="MHKU01000016">
    <property type="protein sequence ID" value="OGY96937.1"/>
    <property type="molecule type" value="Genomic_DNA"/>
</dbReference>
<dbReference type="GO" id="GO:0003735">
    <property type="term" value="F:structural constituent of ribosome"/>
    <property type="evidence" value="ECO:0007669"/>
    <property type="project" value="InterPro"/>
</dbReference>
<dbReference type="AlphaFoldDB" id="A0A1G2C8W6"/>
<feature type="domain" description="Large ribosomal subunit protein uL5 N-terminal" evidence="6">
    <location>
        <begin position="19"/>
        <end position="72"/>
    </location>
</feature>
<dbReference type="InterPro" id="IPR031309">
    <property type="entry name" value="Ribosomal_uL5_C"/>
</dbReference>
<gene>
    <name evidence="8" type="ORF">A2122_01110</name>
</gene>
<dbReference type="GO" id="GO:0005840">
    <property type="term" value="C:ribosome"/>
    <property type="evidence" value="ECO:0007669"/>
    <property type="project" value="UniProtKB-KW"/>
</dbReference>
<dbReference type="SUPFAM" id="SSF55282">
    <property type="entry name" value="RL5-like"/>
    <property type="match status" value="1"/>
</dbReference>
<evidence type="ECO:0000256" key="4">
    <source>
        <dbReference type="ARBA" id="ARBA00035461"/>
    </source>
</evidence>
<proteinExistence type="inferred from homology"/>
<evidence type="ECO:0000259" key="7">
    <source>
        <dbReference type="Pfam" id="PF00673"/>
    </source>
</evidence>
<dbReference type="STRING" id="1798644.A2122_01110"/>
<evidence type="ECO:0000313" key="8">
    <source>
        <dbReference type="EMBL" id="OGY96937.1"/>
    </source>
</evidence>
<reference evidence="8 9" key="1">
    <citation type="journal article" date="2016" name="Nat. Commun.">
        <title>Thousands of microbial genomes shed light on interconnected biogeochemical processes in an aquifer system.</title>
        <authorList>
            <person name="Anantharaman K."/>
            <person name="Brown C.T."/>
            <person name="Hug L.A."/>
            <person name="Sharon I."/>
            <person name="Castelle C.J."/>
            <person name="Probst A.J."/>
            <person name="Thomas B.C."/>
            <person name="Singh A."/>
            <person name="Wilkins M.J."/>
            <person name="Karaoz U."/>
            <person name="Brodie E.L."/>
            <person name="Williams K.H."/>
            <person name="Hubbard S.S."/>
            <person name="Banfield J.F."/>
        </authorList>
    </citation>
    <scope>NUCLEOTIDE SEQUENCE [LARGE SCALE GENOMIC DNA]</scope>
</reference>
<protein>
    <recommendedName>
        <fullName evidence="4">50S ribosomal protein L5</fullName>
    </recommendedName>
</protein>
<comment type="caution">
    <text evidence="8">The sequence shown here is derived from an EMBL/GenBank/DDBJ whole genome shotgun (WGS) entry which is preliminary data.</text>
</comment>
<comment type="similarity">
    <text evidence="1 5">Belongs to the universal ribosomal protein uL5 family.</text>
</comment>
<evidence type="ECO:0000313" key="9">
    <source>
        <dbReference type="Proteomes" id="UP000176648"/>
    </source>
</evidence>
<dbReference type="InterPro" id="IPR022803">
    <property type="entry name" value="Ribosomal_uL5_dom_sf"/>
</dbReference>
<dbReference type="Proteomes" id="UP000176648">
    <property type="component" value="Unassembled WGS sequence"/>
</dbReference>
<dbReference type="Pfam" id="PF00673">
    <property type="entry name" value="Ribosomal_L5_C"/>
    <property type="match status" value="1"/>
</dbReference>
<keyword evidence="3 5" id="KW-0687">Ribonucleoprotein</keyword>
<dbReference type="Gene3D" id="3.30.1440.10">
    <property type="match status" value="1"/>
</dbReference>
<sequence length="172" mass="19402">MNISQTIKKRDMAVARAFLEKIVINVGVGRLSQQSNFEEKILPQIMRDIAVIAGQAPRVRRAKKSIAGFKVREGQIVGVCVTLRGRRMVDFFNRLIMIVLPRVRDFRGIDPKVVDNGGVLNVGLREHLVFNEINPEESTLIFPLEISVVPCRRDRAAALKAYRELGVPLKKD</sequence>